<comment type="similarity">
    <text evidence="2">Belongs to the ABC transporter superfamily.</text>
</comment>
<dbReference type="PROSITE" id="PS50929">
    <property type="entry name" value="ABC_TM1F"/>
    <property type="match status" value="1"/>
</dbReference>
<dbReference type="InterPro" id="IPR011527">
    <property type="entry name" value="ABC1_TM_dom"/>
</dbReference>
<keyword evidence="5 11" id="KW-0067">ATP-binding</keyword>
<dbReference type="InterPro" id="IPR017871">
    <property type="entry name" value="ABC_transporter-like_CS"/>
</dbReference>
<keyword evidence="4" id="KW-0547">Nucleotide-binding</keyword>
<evidence type="ECO:0000259" key="10">
    <source>
        <dbReference type="PROSITE" id="PS50929"/>
    </source>
</evidence>
<evidence type="ECO:0000256" key="3">
    <source>
        <dbReference type="ARBA" id="ARBA00022692"/>
    </source>
</evidence>
<dbReference type="InterPro" id="IPR039421">
    <property type="entry name" value="Type_1_exporter"/>
</dbReference>
<feature type="domain" description="ABC transmembrane type-1" evidence="10">
    <location>
        <begin position="25"/>
        <end position="303"/>
    </location>
</feature>
<dbReference type="InterPro" id="IPR003439">
    <property type="entry name" value="ABC_transporter-like_ATP-bd"/>
</dbReference>
<evidence type="ECO:0000256" key="7">
    <source>
        <dbReference type="ARBA" id="ARBA00023136"/>
    </source>
</evidence>
<dbReference type="GO" id="GO:0030253">
    <property type="term" value="P:protein secretion by the type I secretion system"/>
    <property type="evidence" value="ECO:0007669"/>
    <property type="project" value="InterPro"/>
</dbReference>
<dbReference type="Pfam" id="PF00664">
    <property type="entry name" value="ABC_membrane"/>
    <property type="match status" value="1"/>
</dbReference>
<dbReference type="SUPFAM" id="SSF90123">
    <property type="entry name" value="ABC transporter transmembrane region"/>
    <property type="match status" value="1"/>
</dbReference>
<evidence type="ECO:0000256" key="5">
    <source>
        <dbReference type="ARBA" id="ARBA00022840"/>
    </source>
</evidence>
<evidence type="ECO:0000259" key="9">
    <source>
        <dbReference type="PROSITE" id="PS50893"/>
    </source>
</evidence>
<dbReference type="EMBL" id="JACIDW010000015">
    <property type="protein sequence ID" value="MBB3966198.1"/>
    <property type="molecule type" value="Genomic_DNA"/>
</dbReference>
<dbReference type="GO" id="GO:0140359">
    <property type="term" value="F:ABC-type transporter activity"/>
    <property type="evidence" value="ECO:0007669"/>
    <property type="project" value="InterPro"/>
</dbReference>
<feature type="transmembrane region" description="Helical" evidence="8">
    <location>
        <begin position="20"/>
        <end position="46"/>
    </location>
</feature>
<dbReference type="GO" id="GO:0034040">
    <property type="term" value="F:ATPase-coupled lipid transmembrane transporter activity"/>
    <property type="evidence" value="ECO:0007669"/>
    <property type="project" value="TreeGrafter"/>
</dbReference>
<dbReference type="InterPro" id="IPR027417">
    <property type="entry name" value="P-loop_NTPase"/>
</dbReference>
<dbReference type="PANTHER" id="PTHR24221:SF248">
    <property type="entry name" value="ABC TRANSPORTER TRANSMEMBRANE REGION"/>
    <property type="match status" value="1"/>
</dbReference>
<dbReference type="Gene3D" id="1.20.1560.10">
    <property type="entry name" value="ABC transporter type 1, transmembrane domain"/>
    <property type="match status" value="1"/>
</dbReference>
<organism evidence="11 12">
    <name type="scientific">Rhizobium metallidurans</name>
    <dbReference type="NCBI Taxonomy" id="1265931"/>
    <lineage>
        <taxon>Bacteria</taxon>
        <taxon>Pseudomonadati</taxon>
        <taxon>Pseudomonadota</taxon>
        <taxon>Alphaproteobacteria</taxon>
        <taxon>Hyphomicrobiales</taxon>
        <taxon>Rhizobiaceae</taxon>
        <taxon>Rhizobium/Agrobacterium group</taxon>
        <taxon>Rhizobium</taxon>
    </lineage>
</organism>
<dbReference type="PANTHER" id="PTHR24221">
    <property type="entry name" value="ATP-BINDING CASSETTE SUB-FAMILY B"/>
    <property type="match status" value="1"/>
</dbReference>
<evidence type="ECO:0000256" key="8">
    <source>
        <dbReference type="SAM" id="Phobius"/>
    </source>
</evidence>
<dbReference type="GO" id="GO:0005886">
    <property type="term" value="C:plasma membrane"/>
    <property type="evidence" value="ECO:0007669"/>
    <property type="project" value="UniProtKB-SubCell"/>
</dbReference>
<evidence type="ECO:0000256" key="6">
    <source>
        <dbReference type="ARBA" id="ARBA00022989"/>
    </source>
</evidence>
<proteinExistence type="inferred from homology"/>
<keyword evidence="3 8" id="KW-0812">Transmembrane</keyword>
<reference evidence="11 12" key="1">
    <citation type="submission" date="2020-08" db="EMBL/GenBank/DDBJ databases">
        <title>Genomic Encyclopedia of Type Strains, Phase IV (KMG-IV): sequencing the most valuable type-strain genomes for metagenomic binning, comparative biology and taxonomic classification.</title>
        <authorList>
            <person name="Goeker M."/>
        </authorList>
    </citation>
    <scope>NUCLEOTIDE SEQUENCE [LARGE SCALE GENOMIC DNA]</scope>
    <source>
        <strain evidence="11 12">DSM 26575</strain>
    </source>
</reference>
<dbReference type="Gene3D" id="3.40.50.300">
    <property type="entry name" value="P-loop containing nucleotide triphosphate hydrolases"/>
    <property type="match status" value="1"/>
</dbReference>
<feature type="domain" description="ABC transporter" evidence="9">
    <location>
        <begin position="334"/>
        <end position="570"/>
    </location>
</feature>
<evidence type="ECO:0000256" key="2">
    <source>
        <dbReference type="ARBA" id="ARBA00005417"/>
    </source>
</evidence>
<dbReference type="Proteomes" id="UP000582090">
    <property type="component" value="Unassembled WGS sequence"/>
</dbReference>
<accession>A0A7W6CW40</accession>
<dbReference type="InterPro" id="IPR036640">
    <property type="entry name" value="ABC1_TM_sf"/>
</dbReference>
<feature type="transmembrane region" description="Helical" evidence="8">
    <location>
        <begin position="58"/>
        <end position="78"/>
    </location>
</feature>
<evidence type="ECO:0000313" key="12">
    <source>
        <dbReference type="Proteomes" id="UP000582090"/>
    </source>
</evidence>
<dbReference type="PROSITE" id="PS00211">
    <property type="entry name" value="ABC_TRANSPORTER_1"/>
    <property type="match status" value="1"/>
</dbReference>
<dbReference type="NCBIfam" id="TIGR01842">
    <property type="entry name" value="type_I_sec_PrtD"/>
    <property type="match status" value="1"/>
</dbReference>
<dbReference type="Pfam" id="PF00005">
    <property type="entry name" value="ABC_tran"/>
    <property type="match status" value="1"/>
</dbReference>
<dbReference type="PROSITE" id="PS51257">
    <property type="entry name" value="PROKAR_LIPOPROTEIN"/>
    <property type="match status" value="1"/>
</dbReference>
<dbReference type="PROSITE" id="PS50893">
    <property type="entry name" value="ABC_TRANSPORTER_2"/>
    <property type="match status" value="1"/>
</dbReference>
<keyword evidence="7 8" id="KW-0472">Membrane</keyword>
<dbReference type="SMART" id="SM00382">
    <property type="entry name" value="AAA"/>
    <property type="match status" value="1"/>
</dbReference>
<keyword evidence="6 8" id="KW-1133">Transmembrane helix</keyword>
<protein>
    <submittedName>
        <fullName evidence="11">ATP-binding cassette subfamily C protein</fullName>
    </submittedName>
</protein>
<name>A0A7W6CW40_9HYPH</name>
<dbReference type="InterPro" id="IPR010128">
    <property type="entry name" value="ATPase_T1SS_PrtD-like"/>
</dbReference>
<comment type="subcellular location">
    <subcellularLocation>
        <location evidence="1">Cell membrane</location>
        <topology evidence="1">Multi-pass membrane protein</topology>
    </subcellularLocation>
</comment>
<keyword evidence="12" id="KW-1185">Reference proteome</keyword>
<gene>
    <name evidence="11" type="ORF">GGQ67_003883</name>
</gene>
<dbReference type="SUPFAM" id="SSF52540">
    <property type="entry name" value="P-loop containing nucleoside triphosphate hydrolases"/>
    <property type="match status" value="1"/>
</dbReference>
<dbReference type="InterPro" id="IPR003593">
    <property type="entry name" value="AAA+_ATPase"/>
</dbReference>
<dbReference type="GO" id="GO:0005524">
    <property type="term" value="F:ATP binding"/>
    <property type="evidence" value="ECO:0007669"/>
    <property type="project" value="UniProtKB-KW"/>
</dbReference>
<dbReference type="GO" id="GO:0030256">
    <property type="term" value="C:type I protein secretion system complex"/>
    <property type="evidence" value="ECO:0007669"/>
    <property type="project" value="InterPro"/>
</dbReference>
<evidence type="ECO:0000256" key="1">
    <source>
        <dbReference type="ARBA" id="ARBA00004651"/>
    </source>
</evidence>
<sequence length="584" mass="61994">MSQFKARTSAPFLISALSSVRGTLIGIGMTSCFVNILALTGSFFMLQVYDRVIPGRSLPTLVGLGIITLTLFAFLGLLELLRSLVLARLGQSVDERFGPIVFRSFATAPSRRSVEENGLQPMRDIDTVRGFLSGPGPTALFDLPWMPFYLGLCFLFHVWIGVVALAGALVLVGLTIIAEIRTRAPTRVAAGIALERTALAEATRRNAETVASMGFSRRLEERWSAINLRYRQTQFRTTSITVSLSTLSRVVRLVLQSGVLAVGAVLVIRQEATGGIMIASSILISRALAPVELAIGQWRGFAAARHSWTRLVRLSEADRVSDPDVRLPAPTKGLKVENLHLSAPGATVPLLRGVSFEAKAGEAIGIVGPSASGKSSLARGLVGIWAARVGAVRLDDASLSQWEPEALGAHIGYLPQEIGLFEGTIAENIARFDPSASSDAVISAAKAAGIYEMIVRMPAGFDTVIGDEGATLSAGQRQRLALARALYGDPFLVVLDEPNANLDAEGDAALTRAIAGVRERGGVAIVIAHRPSALAGVDKVMVLADGQMRGFGPKEEVLGQPVAAVSATFSPVRFGRVSEGRAAR</sequence>
<dbReference type="RefSeq" id="WP_183901701.1">
    <property type="nucleotide sequence ID" value="NZ_JACIDW010000015.1"/>
</dbReference>
<dbReference type="AlphaFoldDB" id="A0A7W6CW40"/>
<comment type="caution">
    <text evidence="11">The sequence shown here is derived from an EMBL/GenBank/DDBJ whole genome shotgun (WGS) entry which is preliminary data.</text>
</comment>
<feature type="transmembrane region" description="Helical" evidence="8">
    <location>
        <begin position="148"/>
        <end position="177"/>
    </location>
</feature>
<evidence type="ECO:0000313" key="11">
    <source>
        <dbReference type="EMBL" id="MBB3966198.1"/>
    </source>
</evidence>
<dbReference type="GO" id="GO:0016887">
    <property type="term" value="F:ATP hydrolysis activity"/>
    <property type="evidence" value="ECO:0007669"/>
    <property type="project" value="InterPro"/>
</dbReference>
<evidence type="ECO:0000256" key="4">
    <source>
        <dbReference type="ARBA" id="ARBA00022741"/>
    </source>
</evidence>